<organism evidence="1 2">
    <name type="scientific">Streptococcus caledonicus</name>
    <dbReference type="NCBI Taxonomy" id="2614158"/>
    <lineage>
        <taxon>Bacteria</taxon>
        <taxon>Bacillati</taxon>
        <taxon>Bacillota</taxon>
        <taxon>Bacilli</taxon>
        <taxon>Lactobacillales</taxon>
        <taxon>Streptococcaceae</taxon>
        <taxon>Streptococcus</taxon>
    </lineage>
</organism>
<accession>A0ABW0UEQ6</accession>
<protein>
    <submittedName>
        <fullName evidence="1">Uncharacterized protein</fullName>
    </submittedName>
</protein>
<dbReference type="EMBL" id="JBHSOJ010000016">
    <property type="protein sequence ID" value="MFC5631097.1"/>
    <property type="molecule type" value="Genomic_DNA"/>
</dbReference>
<gene>
    <name evidence="1" type="ORF">ACFPQ3_05710</name>
</gene>
<comment type="caution">
    <text evidence="1">The sequence shown here is derived from an EMBL/GenBank/DDBJ whole genome shotgun (WGS) entry which is preliminary data.</text>
</comment>
<proteinExistence type="predicted"/>
<reference evidence="2" key="1">
    <citation type="journal article" date="2019" name="Int. J. Syst. Evol. Microbiol.">
        <title>The Global Catalogue of Microorganisms (GCM) 10K type strain sequencing project: providing services to taxonomists for standard genome sequencing and annotation.</title>
        <authorList>
            <consortium name="The Broad Institute Genomics Platform"/>
            <consortium name="The Broad Institute Genome Sequencing Center for Infectious Disease"/>
            <person name="Wu L."/>
            <person name="Ma J."/>
        </authorList>
    </citation>
    <scope>NUCLEOTIDE SEQUENCE [LARGE SCALE GENOMIC DNA]</scope>
    <source>
        <strain evidence="2">DT43</strain>
    </source>
</reference>
<dbReference type="RefSeq" id="WP_198039914.1">
    <property type="nucleotide sequence ID" value="NZ_JBHSOJ010000016.1"/>
</dbReference>
<keyword evidence="2" id="KW-1185">Reference proteome</keyword>
<evidence type="ECO:0000313" key="2">
    <source>
        <dbReference type="Proteomes" id="UP001596110"/>
    </source>
</evidence>
<evidence type="ECO:0000313" key="1">
    <source>
        <dbReference type="EMBL" id="MFC5631097.1"/>
    </source>
</evidence>
<dbReference type="Proteomes" id="UP001596110">
    <property type="component" value="Unassembled WGS sequence"/>
</dbReference>
<name>A0ABW0UEQ6_9STRE</name>
<sequence>MVVETFTNTELEIYGRIINHCPLESVKHMPKQPRFMYEQSTNADTHIRILNNLTITAKYFSELGYYAKADEIIKK</sequence>